<accession>A0ABD6EW36</accession>
<feature type="region of interest" description="Disordered" evidence="1">
    <location>
        <begin position="164"/>
        <end position="184"/>
    </location>
</feature>
<sequence length="184" mass="21224">MKIGQDLGRSSEESVNFDQNIDNTCEARVSSDWNLYSNHKEGPSRCCNINSNPEENYGCDKSTNIERDKVINKSIKRDRQRDGSKSDELSQRPEDDGEPSSSKIGWQEASDALSLFIRSAEQSTHMPIEDVVKLYKIQTEFLQQKKQICIQNEIRRLLNKMRKRNRPRISQDMQESPSAAKTRL</sequence>
<protein>
    <submittedName>
        <fullName evidence="2">Uncharacterized protein</fullName>
    </submittedName>
</protein>
<keyword evidence="3" id="KW-1185">Reference proteome</keyword>
<reference evidence="2 3" key="1">
    <citation type="submission" date="2024-08" db="EMBL/GenBank/DDBJ databases">
        <title>Gnathostoma spinigerum genome.</title>
        <authorList>
            <person name="Gonzalez-Bertolin B."/>
            <person name="Monzon S."/>
            <person name="Zaballos A."/>
            <person name="Jimenez P."/>
            <person name="Dekumyoy P."/>
            <person name="Varona S."/>
            <person name="Cuesta I."/>
            <person name="Sumanam S."/>
            <person name="Adisakwattana P."/>
            <person name="Gasser R.B."/>
            <person name="Hernandez-Gonzalez A."/>
            <person name="Young N.D."/>
            <person name="Perteguer M.J."/>
        </authorList>
    </citation>
    <scope>NUCLEOTIDE SEQUENCE [LARGE SCALE GENOMIC DNA]</scope>
    <source>
        <strain evidence="2">AL3</strain>
        <tissue evidence="2">Liver</tissue>
    </source>
</reference>
<evidence type="ECO:0000313" key="3">
    <source>
        <dbReference type="Proteomes" id="UP001608902"/>
    </source>
</evidence>
<proteinExistence type="predicted"/>
<feature type="region of interest" description="Disordered" evidence="1">
    <location>
        <begin position="39"/>
        <end position="105"/>
    </location>
</feature>
<dbReference type="EMBL" id="JBGFUD010013418">
    <property type="protein sequence ID" value="MFH4983710.1"/>
    <property type="molecule type" value="Genomic_DNA"/>
</dbReference>
<dbReference type="AlphaFoldDB" id="A0ABD6EW36"/>
<evidence type="ECO:0000313" key="2">
    <source>
        <dbReference type="EMBL" id="MFH4983710.1"/>
    </source>
</evidence>
<organism evidence="2 3">
    <name type="scientific">Gnathostoma spinigerum</name>
    <dbReference type="NCBI Taxonomy" id="75299"/>
    <lineage>
        <taxon>Eukaryota</taxon>
        <taxon>Metazoa</taxon>
        <taxon>Ecdysozoa</taxon>
        <taxon>Nematoda</taxon>
        <taxon>Chromadorea</taxon>
        <taxon>Rhabditida</taxon>
        <taxon>Spirurina</taxon>
        <taxon>Gnathostomatomorpha</taxon>
        <taxon>Gnathostomatoidea</taxon>
        <taxon>Gnathostomatidae</taxon>
        <taxon>Gnathostoma</taxon>
    </lineage>
</organism>
<evidence type="ECO:0000256" key="1">
    <source>
        <dbReference type="SAM" id="MobiDB-lite"/>
    </source>
</evidence>
<comment type="caution">
    <text evidence="2">The sequence shown here is derived from an EMBL/GenBank/DDBJ whole genome shotgun (WGS) entry which is preliminary data.</text>
</comment>
<feature type="region of interest" description="Disordered" evidence="1">
    <location>
        <begin position="1"/>
        <end position="21"/>
    </location>
</feature>
<feature type="compositionally biased region" description="Basic and acidic residues" evidence="1">
    <location>
        <begin position="63"/>
        <end position="94"/>
    </location>
</feature>
<dbReference type="Proteomes" id="UP001608902">
    <property type="component" value="Unassembled WGS sequence"/>
</dbReference>
<feature type="compositionally biased region" description="Polar residues" evidence="1">
    <location>
        <begin position="171"/>
        <end position="184"/>
    </location>
</feature>
<name>A0ABD6EW36_9BILA</name>
<gene>
    <name evidence="2" type="ORF">AB6A40_010419</name>
</gene>